<evidence type="ECO:0000259" key="2">
    <source>
        <dbReference type="Pfam" id="PF05305"/>
    </source>
</evidence>
<dbReference type="Proteomes" id="UP000193285">
    <property type="component" value="Unassembled WGS sequence"/>
</dbReference>
<keyword evidence="6" id="KW-1185">Reference proteome</keyword>
<dbReference type="EMBL" id="LQPN01000039">
    <property type="protein sequence ID" value="ORW48672.1"/>
    <property type="molecule type" value="Genomic_DNA"/>
</dbReference>
<feature type="signal peptide" evidence="1">
    <location>
        <begin position="1"/>
        <end position="30"/>
    </location>
</feature>
<evidence type="ECO:0000313" key="6">
    <source>
        <dbReference type="Proteomes" id="UP000193801"/>
    </source>
</evidence>
<dbReference type="AlphaFoldDB" id="A0A1X2ACM5"/>
<keyword evidence="1" id="KW-0732">Signal</keyword>
<dbReference type="Pfam" id="PF05305">
    <property type="entry name" value="DUF732"/>
    <property type="match status" value="1"/>
</dbReference>
<sequence length="105" mass="11275">MVQMMIKKMCGGMLGAAVALMLVPASVASADNKDAEFTNYLASNGIHLGTAAQTGNMGRTMCQDLASGYTQNDEIDQLKLRMDQAQARLFVLAATAEYCPEKHKS</sequence>
<reference evidence="3" key="2">
    <citation type="submission" date="2016-01" db="EMBL/GenBank/DDBJ databases">
        <authorList>
            <person name="Ana R.F.D.C."/>
            <person name="Tarcisio F."/>
            <person name="Maria L.L."/>
            <person name="Monica P."/>
            <person name="Wana L.O.D.C."/>
            <person name="Elisabetta G."/>
            <person name="Jeann R.D.C.B."/>
            <person name="Veronica D.S."/>
            <person name="Karla V.B.L."/>
            <person name="Roberto B."/>
            <person name="Antonella G."/>
            <person name="Anna F."/>
            <person name="Alessandro M."/>
            <person name="Pamela F."/>
            <person name="Francesca D.L."/>
            <person name="Giulia F.S."/>
            <person name="Sara T."/>
            <person name="Fabio R."/>
            <person name="Olivier J."/>
            <person name="Nicola S."/>
            <person name="Enrico T."/>
        </authorList>
    </citation>
    <scope>NUCLEOTIDE SEQUENCE</scope>
    <source>
        <strain evidence="3">FI-07156</strain>
    </source>
</reference>
<comment type="caution">
    <text evidence="4">The sequence shown here is derived from an EMBL/GenBank/DDBJ whole genome shotgun (WGS) entry which is preliminary data.</text>
</comment>
<reference evidence="4" key="3">
    <citation type="submission" date="2016-01" db="EMBL/GenBank/DDBJ databases">
        <authorList>
            <person name="Oliw E.H."/>
        </authorList>
    </citation>
    <scope>NUCLEOTIDE SEQUENCE</scope>
    <source>
        <strain evidence="4">IEC33</strain>
    </source>
</reference>
<feature type="domain" description="DUF732" evidence="2">
    <location>
        <begin position="33"/>
        <end position="101"/>
    </location>
</feature>
<dbReference type="EMBL" id="LQPK01000011">
    <property type="protein sequence ID" value="ORW31513.1"/>
    <property type="molecule type" value="Genomic_DNA"/>
</dbReference>
<reference evidence="5 6" key="1">
    <citation type="journal article" date="2015" name="Emerg. Microbes Infect.">
        <title>Characterization of 17 strains belonging to the Mycobacterium simiae complex and description of Mycobacterium paraense sp. nov.</title>
        <authorList>
            <person name="Fusco da Costa A.R."/>
            <person name="Fedrizzi T."/>
            <person name="Lopes M.L."/>
            <person name="Pecorari M."/>
            <person name="Oliveira da Costa W.L."/>
            <person name="Giacobazzi E."/>
            <person name="da Costa Bahia J.R."/>
            <person name="De Sanctis V."/>
            <person name="Batista Lima K.V."/>
            <person name="Bertorelli R."/>
            <person name="Grottola A."/>
            <person name="Fabio A."/>
            <person name="Mariottini A."/>
            <person name="Ferretti P."/>
            <person name="Di Leva F."/>
            <person name="Fregni Serpini G."/>
            <person name="Tagliazucchi S."/>
            <person name="Rumpianesi F."/>
            <person name="Jousson O."/>
            <person name="Segata N."/>
            <person name="Tortoli E."/>
        </authorList>
    </citation>
    <scope>NUCLEOTIDE SEQUENCE [LARGE SCALE GENOMIC DNA]</scope>
    <source>
        <strain evidence="3 6">FI-07156</strain>
        <strain evidence="4 5">IEC33</strain>
    </source>
</reference>
<accession>A0A1X2ACM5</accession>
<evidence type="ECO:0000256" key="1">
    <source>
        <dbReference type="SAM" id="SignalP"/>
    </source>
</evidence>
<evidence type="ECO:0000313" key="5">
    <source>
        <dbReference type="Proteomes" id="UP000193285"/>
    </source>
</evidence>
<dbReference type="Proteomes" id="UP000193801">
    <property type="component" value="Unassembled WGS sequence"/>
</dbReference>
<evidence type="ECO:0000313" key="3">
    <source>
        <dbReference type="EMBL" id="ORW31513.1"/>
    </source>
</evidence>
<feature type="chain" id="PRO_5012485042" description="DUF732 domain-containing protein" evidence="1">
    <location>
        <begin position="31"/>
        <end position="105"/>
    </location>
</feature>
<name>A0A1X2ACM5_9MYCO</name>
<proteinExistence type="predicted"/>
<evidence type="ECO:0000313" key="4">
    <source>
        <dbReference type="EMBL" id="ORW48672.1"/>
    </source>
</evidence>
<gene>
    <name evidence="4" type="ORF">AWB90_10515</name>
    <name evidence="3" type="ORF">AWB91_14520</name>
</gene>
<dbReference type="InterPro" id="IPR007969">
    <property type="entry name" value="DUF732"/>
</dbReference>
<organism evidence="4 5">
    <name type="scientific">Mycobacterium paraense</name>
    <dbReference type="NCBI Taxonomy" id="767916"/>
    <lineage>
        <taxon>Bacteria</taxon>
        <taxon>Bacillati</taxon>
        <taxon>Actinomycetota</taxon>
        <taxon>Actinomycetes</taxon>
        <taxon>Mycobacteriales</taxon>
        <taxon>Mycobacteriaceae</taxon>
        <taxon>Mycobacterium</taxon>
        <taxon>Mycobacterium simiae complex</taxon>
    </lineage>
</organism>
<protein>
    <recommendedName>
        <fullName evidence="2">DUF732 domain-containing protein</fullName>
    </recommendedName>
</protein>